<dbReference type="Pfam" id="PF03886">
    <property type="entry name" value="ABC_trans_aux"/>
    <property type="match status" value="1"/>
</dbReference>
<keyword evidence="1" id="KW-0732">Signal</keyword>
<dbReference type="EMBL" id="JACORU010000001">
    <property type="protein sequence ID" value="MBC5763480.1"/>
    <property type="molecule type" value="Genomic_DNA"/>
</dbReference>
<dbReference type="PROSITE" id="PS51257">
    <property type="entry name" value="PROKAR_LIPOPROTEIN"/>
    <property type="match status" value="1"/>
</dbReference>
<reference evidence="3" key="1">
    <citation type="submission" date="2020-08" db="EMBL/GenBank/DDBJ databases">
        <title>Ramlibacter sp. GTP1 16S ribosomal RNA gene genome sequencing and assembly.</title>
        <authorList>
            <person name="Kang M."/>
        </authorList>
    </citation>
    <scope>NUCLEOTIDE SEQUENCE</scope>
    <source>
        <strain evidence="3">GTP1</strain>
    </source>
</reference>
<evidence type="ECO:0000313" key="3">
    <source>
        <dbReference type="EMBL" id="MBC5763480.1"/>
    </source>
</evidence>
<sequence length="209" mass="22429">MKGRPWLAVVAAVLLAGCSALPDKPVRPTLYDFGPLTGEPTQVTPTLPALVLGDVDAAGSLEGTSMMYRLGYADATQLRPYAFARWSAQPALLVRQRLREILGRERLVLDGPDAAALARSGSRAPLVLRVELEEFSHYFESAERSTGLLRLRCTLLENTPGGERLLGQRSFNLQRPAPTPDAPGGVRALAAATEAAAGEIARWIGTQGR</sequence>
<evidence type="ECO:0000256" key="1">
    <source>
        <dbReference type="SAM" id="SignalP"/>
    </source>
</evidence>
<organism evidence="3 4">
    <name type="scientific">Ramlibacter albus</name>
    <dbReference type="NCBI Taxonomy" id="2079448"/>
    <lineage>
        <taxon>Bacteria</taxon>
        <taxon>Pseudomonadati</taxon>
        <taxon>Pseudomonadota</taxon>
        <taxon>Betaproteobacteria</taxon>
        <taxon>Burkholderiales</taxon>
        <taxon>Comamonadaceae</taxon>
        <taxon>Ramlibacter</taxon>
    </lineage>
</organism>
<comment type="caution">
    <text evidence="3">The sequence shown here is derived from an EMBL/GenBank/DDBJ whole genome shotgun (WGS) entry which is preliminary data.</text>
</comment>
<dbReference type="RefSeq" id="WP_187079926.1">
    <property type="nucleotide sequence ID" value="NZ_JACORU010000001.1"/>
</dbReference>
<dbReference type="Gene3D" id="3.40.50.10610">
    <property type="entry name" value="ABC-type transport auxiliary lipoprotein component"/>
    <property type="match status" value="1"/>
</dbReference>
<dbReference type="InterPro" id="IPR005586">
    <property type="entry name" value="ABC_trans_aux"/>
</dbReference>
<dbReference type="Proteomes" id="UP000596827">
    <property type="component" value="Unassembled WGS sequence"/>
</dbReference>
<feature type="signal peptide" evidence="1">
    <location>
        <begin position="1"/>
        <end position="22"/>
    </location>
</feature>
<keyword evidence="4" id="KW-1185">Reference proteome</keyword>
<protein>
    <submittedName>
        <fullName evidence="3">Membrane integrity-associated transporter subunit PqiC</fullName>
    </submittedName>
</protein>
<feature type="domain" description="ABC-type transport auxiliary lipoprotein component" evidence="2">
    <location>
        <begin position="40"/>
        <end position="201"/>
    </location>
</feature>
<dbReference type="AlphaFoldDB" id="A0A923M4Z1"/>
<proteinExistence type="predicted"/>
<feature type="chain" id="PRO_5036929116" evidence="1">
    <location>
        <begin position="23"/>
        <end position="209"/>
    </location>
</feature>
<evidence type="ECO:0000259" key="2">
    <source>
        <dbReference type="Pfam" id="PF03886"/>
    </source>
</evidence>
<gene>
    <name evidence="3" type="ORF">H8R02_03400</name>
</gene>
<evidence type="ECO:0000313" key="4">
    <source>
        <dbReference type="Proteomes" id="UP000596827"/>
    </source>
</evidence>
<accession>A0A923M4Z1</accession>
<dbReference type="SUPFAM" id="SSF159594">
    <property type="entry name" value="XCC0632-like"/>
    <property type="match status" value="1"/>
</dbReference>
<name>A0A923M4Z1_9BURK</name>